<evidence type="ECO:0000313" key="2">
    <source>
        <dbReference type="Proteomes" id="UP001392318"/>
    </source>
</evidence>
<evidence type="ECO:0000313" key="1">
    <source>
        <dbReference type="EMBL" id="MEM5401113.1"/>
    </source>
</evidence>
<proteinExistence type="predicted"/>
<sequence length="409" mass="43822">MNVGNHIFSGLKVLDLASYIAGPAATTILADFGADVIKVEPPGTGDVYRYFSAMPPNPTSDVNYAWQLTNRNKRGIAIDLKKPDAKEVLHRLVRWADVVVVNFPPRVKASLGCTYEDFAPLNDKLIYADVTGYGSEGPEADTPGFDVTAYWARSGLMEVTHDAGSPPTLPIPGIGDHATATTLYAAIVTALYVRATIGKGSHVSTSLIANGIWAAGAWVEGGLNGGHFFAQHDRKSPPNALLNPYQTADKRWILLVAAQRKDWPGFCKAIGKPDLLEDPRFVDENRIANSAQLVEILDPMFASRPLAYWKQVLDAGRVIFGVVQVAREIIDDPQLPANGIVVPLAQPGGKEARTVSSPFQVLGSPKVKPTAAPQLGEHGAQILQELGFGEADIARLNDAGAVARFKGAS</sequence>
<name>A0ACC6RHN8_9BURK</name>
<comment type="caution">
    <text evidence="1">The sequence shown here is derived from an EMBL/GenBank/DDBJ whole genome shotgun (WGS) entry which is preliminary data.</text>
</comment>
<dbReference type="EC" id="2.8.3.-" evidence="1"/>
<dbReference type="EMBL" id="JAYMRU010000008">
    <property type="protein sequence ID" value="MEM5401113.1"/>
    <property type="molecule type" value="Genomic_DNA"/>
</dbReference>
<accession>A0ACC6RHN8</accession>
<gene>
    <name evidence="1" type="ORF">VSR83_13600</name>
</gene>
<organism evidence="1 2">
    <name type="scientific">Paraburkholderia unamae</name>
    <dbReference type="NCBI Taxonomy" id="219649"/>
    <lineage>
        <taxon>Bacteria</taxon>
        <taxon>Pseudomonadati</taxon>
        <taxon>Pseudomonadota</taxon>
        <taxon>Betaproteobacteria</taxon>
        <taxon>Burkholderiales</taxon>
        <taxon>Burkholderiaceae</taxon>
        <taxon>Paraburkholderia</taxon>
    </lineage>
</organism>
<reference evidence="1" key="1">
    <citation type="submission" date="2024-01" db="EMBL/GenBank/DDBJ databases">
        <title>The diversity of rhizobia nodulating Mimosa spp. in eleven states of Brazil covering several biomes is determined by host plant, location, and edaphic factors.</title>
        <authorList>
            <person name="Rouws L."/>
            <person name="Barauna A."/>
            <person name="Beukes C."/>
            <person name="De Faria S.M."/>
            <person name="Gross E."/>
            <person name="Dos Reis Junior F.B."/>
            <person name="Simon M."/>
            <person name="Maluk M."/>
            <person name="Odee D.W."/>
            <person name="Kenicer G."/>
            <person name="Young J.P.W."/>
            <person name="Reis V.M."/>
            <person name="Zilli J."/>
            <person name="James E.K."/>
        </authorList>
    </citation>
    <scope>NUCLEOTIDE SEQUENCE</scope>
    <source>
        <strain evidence="1">JPY452</strain>
    </source>
</reference>
<protein>
    <submittedName>
        <fullName evidence="1">CoA transferase</fullName>
        <ecNumber evidence="1">2.8.3.-</ecNumber>
    </submittedName>
</protein>
<dbReference type="Proteomes" id="UP001392318">
    <property type="component" value="Unassembled WGS sequence"/>
</dbReference>
<keyword evidence="2" id="KW-1185">Reference proteome</keyword>
<keyword evidence="1" id="KW-0808">Transferase</keyword>